<evidence type="ECO:0000256" key="4">
    <source>
        <dbReference type="ARBA" id="ARBA00023136"/>
    </source>
</evidence>
<dbReference type="EMBL" id="JBHSNF010000001">
    <property type="protein sequence ID" value="MFC5525805.1"/>
    <property type="molecule type" value="Genomic_DNA"/>
</dbReference>
<comment type="subcellular location">
    <subcellularLocation>
        <location evidence="1">Membrane</location>
        <topology evidence="1">Multi-pass membrane protein</topology>
    </subcellularLocation>
</comment>
<proteinExistence type="predicted"/>
<dbReference type="InterPro" id="IPR047662">
    <property type="entry name" value="SemiSWEET"/>
</dbReference>
<name>A0ABW0QN60_9GAMM</name>
<feature type="transmembrane region" description="Helical" evidence="5">
    <location>
        <begin position="48"/>
        <end position="77"/>
    </location>
</feature>
<dbReference type="NCBIfam" id="NF037968">
    <property type="entry name" value="SemiSWEET_2"/>
    <property type="match status" value="1"/>
</dbReference>
<accession>A0ABW0QN60</accession>
<dbReference type="RefSeq" id="WP_377319236.1">
    <property type="nucleotide sequence ID" value="NZ_JBHSNF010000001.1"/>
</dbReference>
<dbReference type="InterPro" id="IPR006603">
    <property type="entry name" value="PQ-loop_rpt"/>
</dbReference>
<protein>
    <submittedName>
        <fullName evidence="6">SemiSWEET transporter</fullName>
    </submittedName>
</protein>
<dbReference type="Gene3D" id="1.20.1280.290">
    <property type="match status" value="1"/>
</dbReference>
<reference evidence="7" key="1">
    <citation type="journal article" date="2019" name="Int. J. Syst. Evol. Microbiol.">
        <title>The Global Catalogue of Microorganisms (GCM) 10K type strain sequencing project: providing services to taxonomists for standard genome sequencing and annotation.</title>
        <authorList>
            <consortium name="The Broad Institute Genomics Platform"/>
            <consortium name="The Broad Institute Genome Sequencing Center for Infectious Disease"/>
            <person name="Wu L."/>
            <person name="Ma J."/>
        </authorList>
    </citation>
    <scope>NUCLEOTIDE SEQUENCE [LARGE SCALE GENOMIC DNA]</scope>
    <source>
        <strain evidence="7">CGMCC 1.16619</strain>
    </source>
</reference>
<evidence type="ECO:0000313" key="7">
    <source>
        <dbReference type="Proteomes" id="UP001596114"/>
    </source>
</evidence>
<sequence length="82" mass="8667">MSELVGYVAAALTTISFVPQATRTACSRNTAGISLAMYLLFTSGAACWLAYGVLIGSWPVILSNAITCLLSCVILMLKLRHG</sequence>
<keyword evidence="7" id="KW-1185">Reference proteome</keyword>
<comment type="caution">
    <text evidence="6">The sequence shown here is derived from an EMBL/GenBank/DDBJ whole genome shotgun (WGS) entry which is preliminary data.</text>
</comment>
<evidence type="ECO:0000256" key="2">
    <source>
        <dbReference type="ARBA" id="ARBA00022692"/>
    </source>
</evidence>
<evidence type="ECO:0000256" key="3">
    <source>
        <dbReference type="ARBA" id="ARBA00022989"/>
    </source>
</evidence>
<keyword evidence="3 5" id="KW-1133">Transmembrane helix</keyword>
<gene>
    <name evidence="6" type="ORF">ACFPPA_08635</name>
</gene>
<dbReference type="Pfam" id="PF04193">
    <property type="entry name" value="PQ-loop"/>
    <property type="match status" value="1"/>
</dbReference>
<keyword evidence="4 5" id="KW-0472">Membrane</keyword>
<evidence type="ECO:0000313" key="6">
    <source>
        <dbReference type="EMBL" id="MFC5525805.1"/>
    </source>
</evidence>
<dbReference type="Proteomes" id="UP001596114">
    <property type="component" value="Unassembled WGS sequence"/>
</dbReference>
<organism evidence="6 7">
    <name type="scientific">Rhodanobacter ginsengisoli</name>
    <dbReference type="NCBI Taxonomy" id="418646"/>
    <lineage>
        <taxon>Bacteria</taxon>
        <taxon>Pseudomonadati</taxon>
        <taxon>Pseudomonadota</taxon>
        <taxon>Gammaproteobacteria</taxon>
        <taxon>Lysobacterales</taxon>
        <taxon>Rhodanobacteraceae</taxon>
        <taxon>Rhodanobacter</taxon>
    </lineage>
</organism>
<evidence type="ECO:0000256" key="5">
    <source>
        <dbReference type="SAM" id="Phobius"/>
    </source>
</evidence>
<evidence type="ECO:0000256" key="1">
    <source>
        <dbReference type="ARBA" id="ARBA00004141"/>
    </source>
</evidence>
<keyword evidence="2 5" id="KW-0812">Transmembrane</keyword>